<dbReference type="Proteomes" id="UP000821845">
    <property type="component" value="Chromosome 1"/>
</dbReference>
<proteinExistence type="predicted"/>
<evidence type="ECO:0000313" key="2">
    <source>
        <dbReference type="Proteomes" id="UP000821845"/>
    </source>
</evidence>
<sequence length="110" mass="11904">MEQGNRKPQNRRQTRASTPYGGLPARNTASASLPHHRDARSLCNPPAWTSRLRSLQPNLQAAAPGTWSPGQANEESSPAGSEQPRPNEAARVMMHRATRDLGSSRSPPTA</sequence>
<dbReference type="EMBL" id="CM023481">
    <property type="protein sequence ID" value="KAH6948207.1"/>
    <property type="molecule type" value="Genomic_DNA"/>
</dbReference>
<comment type="caution">
    <text evidence="1">The sequence shown here is derived from an EMBL/GenBank/DDBJ whole genome shotgun (WGS) entry which is preliminary data.</text>
</comment>
<organism evidence="1 2">
    <name type="scientific">Hyalomma asiaticum</name>
    <name type="common">Tick</name>
    <dbReference type="NCBI Taxonomy" id="266040"/>
    <lineage>
        <taxon>Eukaryota</taxon>
        <taxon>Metazoa</taxon>
        <taxon>Ecdysozoa</taxon>
        <taxon>Arthropoda</taxon>
        <taxon>Chelicerata</taxon>
        <taxon>Arachnida</taxon>
        <taxon>Acari</taxon>
        <taxon>Parasitiformes</taxon>
        <taxon>Ixodida</taxon>
        <taxon>Ixodoidea</taxon>
        <taxon>Ixodidae</taxon>
        <taxon>Hyalomminae</taxon>
        <taxon>Hyalomma</taxon>
    </lineage>
</organism>
<name>A0ACB7TPE5_HYAAI</name>
<reference evidence="1" key="1">
    <citation type="submission" date="2020-05" db="EMBL/GenBank/DDBJ databases">
        <title>Large-scale comparative analyses of tick genomes elucidate their genetic diversity and vector capacities.</title>
        <authorList>
            <person name="Jia N."/>
            <person name="Wang J."/>
            <person name="Shi W."/>
            <person name="Du L."/>
            <person name="Sun Y."/>
            <person name="Zhan W."/>
            <person name="Jiang J."/>
            <person name="Wang Q."/>
            <person name="Zhang B."/>
            <person name="Ji P."/>
            <person name="Sakyi L.B."/>
            <person name="Cui X."/>
            <person name="Yuan T."/>
            <person name="Jiang B."/>
            <person name="Yang W."/>
            <person name="Lam T.T.-Y."/>
            <person name="Chang Q."/>
            <person name="Ding S."/>
            <person name="Wang X."/>
            <person name="Zhu J."/>
            <person name="Ruan X."/>
            <person name="Zhao L."/>
            <person name="Wei J."/>
            <person name="Que T."/>
            <person name="Du C."/>
            <person name="Cheng J."/>
            <person name="Dai P."/>
            <person name="Han X."/>
            <person name="Huang E."/>
            <person name="Gao Y."/>
            <person name="Liu J."/>
            <person name="Shao H."/>
            <person name="Ye R."/>
            <person name="Li L."/>
            <person name="Wei W."/>
            <person name="Wang X."/>
            <person name="Wang C."/>
            <person name="Yang T."/>
            <person name="Huo Q."/>
            <person name="Li W."/>
            <person name="Guo W."/>
            <person name="Chen H."/>
            <person name="Zhou L."/>
            <person name="Ni X."/>
            <person name="Tian J."/>
            <person name="Zhou Y."/>
            <person name="Sheng Y."/>
            <person name="Liu T."/>
            <person name="Pan Y."/>
            <person name="Xia L."/>
            <person name="Li J."/>
            <person name="Zhao F."/>
            <person name="Cao W."/>
        </authorList>
    </citation>
    <scope>NUCLEOTIDE SEQUENCE</scope>
    <source>
        <strain evidence="1">Hyas-2018</strain>
    </source>
</reference>
<keyword evidence="2" id="KW-1185">Reference proteome</keyword>
<protein>
    <submittedName>
        <fullName evidence="1">Uncharacterized protein</fullName>
    </submittedName>
</protein>
<evidence type="ECO:0000313" key="1">
    <source>
        <dbReference type="EMBL" id="KAH6948207.1"/>
    </source>
</evidence>
<accession>A0ACB7TPE5</accession>
<gene>
    <name evidence="1" type="ORF">HPB50_023181</name>
</gene>